<dbReference type="SMART" id="SM00304">
    <property type="entry name" value="HAMP"/>
    <property type="match status" value="1"/>
</dbReference>
<dbReference type="EMBL" id="QZCE01000002">
    <property type="protein sequence ID" value="NEZ64884.1"/>
    <property type="molecule type" value="Genomic_DNA"/>
</dbReference>
<evidence type="ECO:0000256" key="13">
    <source>
        <dbReference type="SAM" id="Phobius"/>
    </source>
</evidence>
<dbReference type="GO" id="GO:0004673">
    <property type="term" value="F:protein histidine kinase activity"/>
    <property type="evidence" value="ECO:0007669"/>
    <property type="project" value="UniProtKB-EC"/>
</dbReference>
<evidence type="ECO:0000256" key="5">
    <source>
        <dbReference type="ARBA" id="ARBA00022553"/>
    </source>
</evidence>
<evidence type="ECO:0000256" key="8">
    <source>
        <dbReference type="ARBA" id="ARBA00022777"/>
    </source>
</evidence>
<name>A0A6M0S8S1_9CYAN</name>
<evidence type="ECO:0000256" key="7">
    <source>
        <dbReference type="ARBA" id="ARBA00022692"/>
    </source>
</evidence>
<dbReference type="InterPro" id="IPR033479">
    <property type="entry name" value="dCache_1"/>
</dbReference>
<feature type="region of interest" description="Disordered" evidence="12">
    <location>
        <begin position="1"/>
        <end position="20"/>
    </location>
</feature>
<dbReference type="PANTHER" id="PTHR45436:SF5">
    <property type="entry name" value="SENSOR HISTIDINE KINASE TRCS"/>
    <property type="match status" value="1"/>
</dbReference>
<dbReference type="RefSeq" id="WP_163665501.1">
    <property type="nucleotide sequence ID" value="NZ_QZCE01000002.1"/>
</dbReference>
<dbReference type="SUPFAM" id="SSF103190">
    <property type="entry name" value="Sensory domain-like"/>
    <property type="match status" value="1"/>
</dbReference>
<dbReference type="GO" id="GO:0005886">
    <property type="term" value="C:plasma membrane"/>
    <property type="evidence" value="ECO:0007669"/>
    <property type="project" value="UniProtKB-SubCell"/>
</dbReference>
<comment type="catalytic activity">
    <reaction evidence="1">
        <text>ATP + protein L-histidine = ADP + protein N-phospho-L-histidine.</text>
        <dbReference type="EC" id="2.7.13.3"/>
    </reaction>
</comment>
<keyword evidence="6" id="KW-0808">Transferase</keyword>
<comment type="subcellular location">
    <subcellularLocation>
        <location evidence="2">Cell membrane</location>
        <topology evidence="2">Multi-pass membrane protein</topology>
    </subcellularLocation>
</comment>
<feature type="domain" description="HAMP" evidence="14">
    <location>
        <begin position="373"/>
        <end position="428"/>
    </location>
</feature>
<feature type="transmembrane region" description="Helical" evidence="13">
    <location>
        <begin position="353"/>
        <end position="376"/>
    </location>
</feature>
<evidence type="ECO:0000313" key="16">
    <source>
        <dbReference type="Proteomes" id="UP000473574"/>
    </source>
</evidence>
<dbReference type="PANTHER" id="PTHR45436">
    <property type="entry name" value="SENSOR HISTIDINE KINASE YKOH"/>
    <property type="match status" value="1"/>
</dbReference>
<evidence type="ECO:0000256" key="3">
    <source>
        <dbReference type="ARBA" id="ARBA00012438"/>
    </source>
</evidence>
<dbReference type="EC" id="2.7.13.3" evidence="3"/>
<keyword evidence="10" id="KW-0902">Two-component regulatory system</keyword>
<dbReference type="GO" id="GO:0000160">
    <property type="term" value="P:phosphorelay signal transduction system"/>
    <property type="evidence" value="ECO:0007669"/>
    <property type="project" value="UniProtKB-KW"/>
</dbReference>
<dbReference type="Proteomes" id="UP000473574">
    <property type="component" value="Unassembled WGS sequence"/>
</dbReference>
<dbReference type="InterPro" id="IPR029151">
    <property type="entry name" value="Sensor-like_sf"/>
</dbReference>
<dbReference type="CDD" id="cd18773">
    <property type="entry name" value="PDC1_HK_sensor"/>
    <property type="match status" value="1"/>
</dbReference>
<dbReference type="Pfam" id="PF02743">
    <property type="entry name" value="dCache_1"/>
    <property type="match status" value="1"/>
</dbReference>
<evidence type="ECO:0000313" key="15">
    <source>
        <dbReference type="EMBL" id="NEZ64884.1"/>
    </source>
</evidence>
<dbReference type="Gene3D" id="3.30.450.20">
    <property type="entry name" value="PAS domain"/>
    <property type="match status" value="1"/>
</dbReference>
<dbReference type="AlphaFoldDB" id="A0A6M0S8S1"/>
<feature type="transmembrane region" description="Helical" evidence="13">
    <location>
        <begin position="29"/>
        <end position="51"/>
    </location>
</feature>
<keyword evidence="9 13" id="KW-1133">Transmembrane helix</keyword>
<comment type="caution">
    <text evidence="15">The sequence shown here is derived from an EMBL/GenBank/DDBJ whole genome shotgun (WGS) entry which is preliminary data.</text>
</comment>
<dbReference type="InterPro" id="IPR003660">
    <property type="entry name" value="HAMP_dom"/>
</dbReference>
<evidence type="ECO:0000256" key="4">
    <source>
        <dbReference type="ARBA" id="ARBA00022475"/>
    </source>
</evidence>
<dbReference type="CDD" id="cd06225">
    <property type="entry name" value="HAMP"/>
    <property type="match status" value="1"/>
</dbReference>
<organism evidence="15 16">
    <name type="scientific">Adonisia turfae CCMR0082</name>
    <dbReference type="NCBI Taxonomy" id="2304604"/>
    <lineage>
        <taxon>Bacteria</taxon>
        <taxon>Bacillati</taxon>
        <taxon>Cyanobacteriota</taxon>
        <taxon>Adonisia</taxon>
        <taxon>Adonisia turfae</taxon>
    </lineage>
</organism>
<evidence type="ECO:0000256" key="2">
    <source>
        <dbReference type="ARBA" id="ARBA00004651"/>
    </source>
</evidence>
<dbReference type="Gene3D" id="6.10.340.10">
    <property type="match status" value="1"/>
</dbReference>
<keyword evidence="7 13" id="KW-0812">Transmembrane</keyword>
<dbReference type="PROSITE" id="PS50885">
    <property type="entry name" value="HAMP"/>
    <property type="match status" value="1"/>
</dbReference>
<accession>A0A6M0S8S1</accession>
<gene>
    <name evidence="15" type="ORF">D0962_19175</name>
</gene>
<keyword evidence="8" id="KW-0418">Kinase</keyword>
<keyword evidence="5" id="KW-0597">Phosphoprotein</keyword>
<evidence type="ECO:0000256" key="11">
    <source>
        <dbReference type="ARBA" id="ARBA00023136"/>
    </source>
</evidence>
<protein>
    <recommendedName>
        <fullName evidence="3">histidine kinase</fullName>
        <ecNumber evidence="3">2.7.13.3</ecNumber>
    </recommendedName>
</protein>
<dbReference type="InterPro" id="IPR050428">
    <property type="entry name" value="TCS_sensor_his_kinase"/>
</dbReference>
<keyword evidence="4" id="KW-1003">Cell membrane</keyword>
<reference evidence="15 16" key="1">
    <citation type="journal article" date="2020" name="Microb. Ecol.">
        <title>Ecogenomics of the Marine Benthic Filamentous Cyanobacterium Adonisia.</title>
        <authorList>
            <person name="Walter J.M."/>
            <person name="Coutinho F.H."/>
            <person name="Leomil L."/>
            <person name="Hargreaves P.I."/>
            <person name="Campeao M.E."/>
            <person name="Vieira V.V."/>
            <person name="Silva B.S."/>
            <person name="Fistarol G.O."/>
            <person name="Salomon P.S."/>
            <person name="Sawabe T."/>
            <person name="Mino S."/>
            <person name="Hosokawa M."/>
            <person name="Miyashita H."/>
            <person name="Maruyama F."/>
            <person name="van Verk M.C."/>
            <person name="Dutilh B.E."/>
            <person name="Thompson C.C."/>
            <person name="Thompson F.L."/>
        </authorList>
    </citation>
    <scope>NUCLEOTIDE SEQUENCE [LARGE SCALE GENOMIC DNA]</scope>
    <source>
        <strain evidence="15 16">CCMR0082</strain>
    </source>
</reference>
<keyword evidence="11 13" id="KW-0472">Membrane</keyword>
<proteinExistence type="predicted"/>
<evidence type="ECO:0000256" key="1">
    <source>
        <dbReference type="ARBA" id="ARBA00000085"/>
    </source>
</evidence>
<dbReference type="Pfam" id="PF00672">
    <property type="entry name" value="HAMP"/>
    <property type="match status" value="1"/>
</dbReference>
<evidence type="ECO:0000256" key="12">
    <source>
        <dbReference type="SAM" id="MobiDB-lite"/>
    </source>
</evidence>
<evidence type="ECO:0000256" key="10">
    <source>
        <dbReference type="ARBA" id="ARBA00023012"/>
    </source>
</evidence>
<evidence type="ECO:0000259" key="14">
    <source>
        <dbReference type="PROSITE" id="PS50885"/>
    </source>
</evidence>
<evidence type="ECO:0000256" key="6">
    <source>
        <dbReference type="ARBA" id="ARBA00022679"/>
    </source>
</evidence>
<sequence>MSTLEPFPFEPYGESPTRASQGPAISIRWILPLLVVAPVIIGIALTGWFAYRSGRSAVEETVNQITTEVANNIQTEVIRYLEVSIVASKMLVAEVNSEVLNIQDMATLTNYLEETREVFQTTQTSENIANLFYANEAGKHATSQPDSTSFDRRERPWYKAAEKARKAIWAEVYNDKKTSELVLTRSIPIDNQAGNLEGVFGIDIKLNSLSNFLKELNVGKSGQAFILEMVDDQQSTGELIATPEDEDLFVKQSGRNNTISAKESTNKLVRETADYILDNNNGLRHPNCNSNSLSNEEINNLRNDNCEFNIDGKKHLVRVNYLGDKDINIKWLIVVTIPQQDYMGAINGIVRKALLIGVVITVLASLLALVGAMYIIRPIKKLNQAADDIKQHQFDPQTLADVRQRPDEFSILADVFDDMATVVVSREQSLADQVKQLETEKLQYRSTGDKRYSLDVALRHAKQVRSRYSQR</sequence>
<evidence type="ECO:0000256" key="9">
    <source>
        <dbReference type="ARBA" id="ARBA00022989"/>
    </source>
</evidence>